<evidence type="ECO:0000256" key="2">
    <source>
        <dbReference type="ARBA" id="ARBA00012726"/>
    </source>
</evidence>
<keyword evidence="4" id="KW-0479">Metal-binding</keyword>
<dbReference type="PANTHER" id="PTHR43749:SF2">
    <property type="entry name" value="RNA-SPLICING LIGASE RTCB"/>
    <property type="match status" value="1"/>
</dbReference>
<keyword evidence="7" id="KW-0342">GTP-binding</keyword>
<dbReference type="EC" id="6.5.1.8" evidence="2"/>
<dbReference type="Proteomes" id="UP001596137">
    <property type="component" value="Unassembled WGS sequence"/>
</dbReference>
<protein>
    <recommendedName>
        <fullName evidence="2">3'-phosphate/5'-hydroxy nucleic acid ligase</fullName>
        <ecNumber evidence="2">6.5.1.8</ecNumber>
    </recommendedName>
</protein>
<comment type="cofactor">
    <cofactor evidence="1">
        <name>Mn(2+)</name>
        <dbReference type="ChEBI" id="CHEBI:29035"/>
    </cofactor>
</comment>
<reference evidence="11" key="1">
    <citation type="journal article" date="2019" name="Int. J. Syst. Evol. Microbiol.">
        <title>The Global Catalogue of Microorganisms (GCM) 10K type strain sequencing project: providing services to taxonomists for standard genome sequencing and annotation.</title>
        <authorList>
            <consortium name="The Broad Institute Genomics Platform"/>
            <consortium name="The Broad Institute Genome Sequencing Center for Infectious Disease"/>
            <person name="Wu L."/>
            <person name="Ma J."/>
        </authorList>
    </citation>
    <scope>NUCLEOTIDE SEQUENCE [LARGE SCALE GENOMIC DNA]</scope>
    <source>
        <strain evidence="11">JCM 30346</strain>
    </source>
</reference>
<evidence type="ECO:0000256" key="7">
    <source>
        <dbReference type="ARBA" id="ARBA00023134"/>
    </source>
</evidence>
<keyword evidence="11" id="KW-1185">Reference proteome</keyword>
<accession>A0ABW1NFW7</accession>
<name>A0ABW1NFW7_9ACTN</name>
<evidence type="ECO:0000313" key="10">
    <source>
        <dbReference type="EMBL" id="MFC6080952.1"/>
    </source>
</evidence>
<dbReference type="InterPro" id="IPR001233">
    <property type="entry name" value="RtcB"/>
</dbReference>
<keyword evidence="3 10" id="KW-0436">Ligase</keyword>
<dbReference type="Gene3D" id="3.90.1860.10">
    <property type="entry name" value="tRNA-splicing ligase RtcB"/>
    <property type="match status" value="1"/>
</dbReference>
<dbReference type="GO" id="GO:0170057">
    <property type="term" value="F:RNA ligase (GTP) activity"/>
    <property type="evidence" value="ECO:0007669"/>
    <property type="project" value="UniProtKB-EC"/>
</dbReference>
<organism evidence="10 11">
    <name type="scientific">Sphaerisporangium aureirubrum</name>
    <dbReference type="NCBI Taxonomy" id="1544736"/>
    <lineage>
        <taxon>Bacteria</taxon>
        <taxon>Bacillati</taxon>
        <taxon>Actinomycetota</taxon>
        <taxon>Actinomycetes</taxon>
        <taxon>Streptosporangiales</taxon>
        <taxon>Streptosporangiaceae</taxon>
        <taxon>Sphaerisporangium</taxon>
    </lineage>
</organism>
<keyword evidence="8" id="KW-0464">Manganese</keyword>
<evidence type="ECO:0000256" key="3">
    <source>
        <dbReference type="ARBA" id="ARBA00022598"/>
    </source>
</evidence>
<dbReference type="InterPro" id="IPR052915">
    <property type="entry name" value="RtcB-like"/>
</dbReference>
<evidence type="ECO:0000256" key="5">
    <source>
        <dbReference type="ARBA" id="ARBA00022741"/>
    </source>
</evidence>
<comment type="catalytic activity">
    <reaction evidence="9">
        <text>a 3'-end 3'-phospho-ribonucleotide-RNA + a 5'-end dephospho-ribonucleoside-RNA + GTP = a ribonucleotidyl-ribonucleotide-RNA + GMP + diphosphate</text>
        <dbReference type="Rhea" id="RHEA:68076"/>
        <dbReference type="Rhea" id="RHEA-COMP:10463"/>
        <dbReference type="Rhea" id="RHEA-COMP:13936"/>
        <dbReference type="Rhea" id="RHEA-COMP:17355"/>
        <dbReference type="ChEBI" id="CHEBI:33019"/>
        <dbReference type="ChEBI" id="CHEBI:37565"/>
        <dbReference type="ChEBI" id="CHEBI:58115"/>
        <dbReference type="ChEBI" id="CHEBI:83062"/>
        <dbReference type="ChEBI" id="CHEBI:138284"/>
        <dbReference type="ChEBI" id="CHEBI:173118"/>
        <dbReference type="EC" id="6.5.1.8"/>
    </reaction>
</comment>
<sequence length="384" mass="41451">MPNQPAPNLLSWASDIEPGTIEQAARTARLPFLGGHVALMPDAHVGKGATVGSVIPTKGAIIPAAVGVDIGCGMLATATTLTAADLPDDLGALMPLVERRIPAGVGQGHEDPAVDDALAALGRPHTDLSSKQEKTTATQFGTLGSGNHFVEVCLDERDRVWTVLHSGSRGIGNQLATKHIAAAKKLASRWFIPLEDPDLAYVVQGTPEYTAYIRDMLWAQAYAMASRARMDKVLSDALFSMVGAGQRVRSINCHHNYSQREHHHGKDLWITRKGAIKADTGDEGVIPGSMGTRSYIVSGRGNPASYNSCSHGAGRRMSRTQARQRLTAESLTAAMAGRTWNADRARALVDEHPEAYKSIDRVMDDQHDLVEIQHELRQVFNYKG</sequence>
<dbReference type="PANTHER" id="PTHR43749">
    <property type="entry name" value="RNA-SPLICING LIGASE RTCB"/>
    <property type="match status" value="1"/>
</dbReference>
<keyword evidence="5" id="KW-0547">Nucleotide-binding</keyword>
<dbReference type="Pfam" id="PF01139">
    <property type="entry name" value="RtcB"/>
    <property type="match status" value="1"/>
</dbReference>
<evidence type="ECO:0000256" key="6">
    <source>
        <dbReference type="ARBA" id="ARBA00022800"/>
    </source>
</evidence>
<dbReference type="RefSeq" id="WP_380748280.1">
    <property type="nucleotide sequence ID" value="NZ_JBHSRF010000007.1"/>
</dbReference>
<dbReference type="EMBL" id="JBHSRF010000007">
    <property type="protein sequence ID" value="MFC6080952.1"/>
    <property type="molecule type" value="Genomic_DNA"/>
</dbReference>
<evidence type="ECO:0000256" key="4">
    <source>
        <dbReference type="ARBA" id="ARBA00022723"/>
    </source>
</evidence>
<evidence type="ECO:0000256" key="8">
    <source>
        <dbReference type="ARBA" id="ARBA00023211"/>
    </source>
</evidence>
<gene>
    <name evidence="10" type="ORF">ACFP1K_07255</name>
</gene>
<evidence type="ECO:0000256" key="1">
    <source>
        <dbReference type="ARBA" id="ARBA00001936"/>
    </source>
</evidence>
<evidence type="ECO:0000256" key="9">
    <source>
        <dbReference type="ARBA" id="ARBA00047746"/>
    </source>
</evidence>
<dbReference type="InterPro" id="IPR036025">
    <property type="entry name" value="RtcB-like_sf"/>
</dbReference>
<keyword evidence="6" id="KW-0692">RNA repair</keyword>
<comment type="caution">
    <text evidence="10">The sequence shown here is derived from an EMBL/GenBank/DDBJ whole genome shotgun (WGS) entry which is preliminary data.</text>
</comment>
<proteinExistence type="predicted"/>
<dbReference type="SUPFAM" id="SSF103365">
    <property type="entry name" value="Hypothetical protein PH1602"/>
    <property type="match status" value="1"/>
</dbReference>
<evidence type="ECO:0000313" key="11">
    <source>
        <dbReference type="Proteomes" id="UP001596137"/>
    </source>
</evidence>